<feature type="binding site" evidence="5">
    <location>
        <position position="38"/>
    </location>
    <ligand>
        <name>ATP</name>
        <dbReference type="ChEBI" id="CHEBI:30616"/>
    </ligand>
</feature>
<evidence type="ECO:0000256" key="2">
    <source>
        <dbReference type="ARBA" id="ARBA00022741"/>
    </source>
</evidence>
<name>A0A9X2K9D6_9ACTN</name>
<dbReference type="AlphaFoldDB" id="A0A9X2K9D6"/>
<dbReference type="CDD" id="cd14014">
    <property type="entry name" value="STKc_PknB_like"/>
    <property type="match status" value="1"/>
</dbReference>
<keyword evidence="8" id="KW-1185">Reference proteome</keyword>
<keyword evidence="3" id="KW-0418">Kinase</keyword>
<gene>
    <name evidence="7" type="ORF">HD597_008741</name>
</gene>
<dbReference type="Pfam" id="PF00069">
    <property type="entry name" value="Pkinase"/>
    <property type="match status" value="1"/>
</dbReference>
<dbReference type="GO" id="GO:0004674">
    <property type="term" value="F:protein serine/threonine kinase activity"/>
    <property type="evidence" value="ECO:0007669"/>
    <property type="project" value="TreeGrafter"/>
</dbReference>
<organism evidence="7 8">
    <name type="scientific">Nonomuraea thailandensis</name>
    <dbReference type="NCBI Taxonomy" id="1188745"/>
    <lineage>
        <taxon>Bacteria</taxon>
        <taxon>Bacillati</taxon>
        <taxon>Actinomycetota</taxon>
        <taxon>Actinomycetes</taxon>
        <taxon>Streptosporangiales</taxon>
        <taxon>Streptosporangiaceae</taxon>
        <taxon>Nonomuraea</taxon>
    </lineage>
</organism>
<dbReference type="SUPFAM" id="SSF56112">
    <property type="entry name" value="Protein kinase-like (PK-like)"/>
    <property type="match status" value="1"/>
</dbReference>
<reference evidence="7" key="1">
    <citation type="submission" date="2022-06" db="EMBL/GenBank/DDBJ databases">
        <title>Sequencing the genomes of 1000 actinobacteria strains.</title>
        <authorList>
            <person name="Klenk H.-P."/>
        </authorList>
    </citation>
    <scope>NUCLEOTIDE SEQUENCE</scope>
    <source>
        <strain evidence="7">DSM 46694</strain>
    </source>
</reference>
<dbReference type="InterPro" id="IPR017441">
    <property type="entry name" value="Protein_kinase_ATP_BS"/>
</dbReference>
<dbReference type="GO" id="GO:0005524">
    <property type="term" value="F:ATP binding"/>
    <property type="evidence" value="ECO:0007669"/>
    <property type="project" value="UniProtKB-UniRule"/>
</dbReference>
<dbReference type="Gene3D" id="2.60.120.560">
    <property type="entry name" value="Exo-inulinase, domain 1"/>
    <property type="match status" value="1"/>
</dbReference>
<dbReference type="EMBL" id="JAMZEB010000002">
    <property type="protein sequence ID" value="MCP2361721.1"/>
    <property type="molecule type" value="Genomic_DNA"/>
</dbReference>
<dbReference type="Gene3D" id="1.10.510.10">
    <property type="entry name" value="Transferase(Phosphotransferase) domain 1"/>
    <property type="match status" value="1"/>
</dbReference>
<dbReference type="RefSeq" id="WP_253751476.1">
    <property type="nucleotide sequence ID" value="NZ_BAABKA010000064.1"/>
</dbReference>
<keyword evidence="2 5" id="KW-0547">Nucleotide-binding</keyword>
<dbReference type="InterPro" id="IPR000719">
    <property type="entry name" value="Prot_kinase_dom"/>
</dbReference>
<evidence type="ECO:0000259" key="6">
    <source>
        <dbReference type="PROSITE" id="PS50011"/>
    </source>
</evidence>
<dbReference type="PROSITE" id="PS50011">
    <property type="entry name" value="PROTEIN_KINASE_DOM"/>
    <property type="match status" value="1"/>
</dbReference>
<dbReference type="SMART" id="SM00220">
    <property type="entry name" value="S_TKc"/>
    <property type="match status" value="1"/>
</dbReference>
<dbReference type="PANTHER" id="PTHR43289">
    <property type="entry name" value="MITOGEN-ACTIVATED PROTEIN KINASE KINASE KINASE 20-RELATED"/>
    <property type="match status" value="1"/>
</dbReference>
<comment type="caution">
    <text evidence="7">The sequence shown here is derived from an EMBL/GenBank/DDBJ whole genome shotgun (WGS) entry which is preliminary data.</text>
</comment>
<dbReference type="PROSITE" id="PS00108">
    <property type="entry name" value="PROTEIN_KINASE_ST"/>
    <property type="match status" value="1"/>
</dbReference>
<dbReference type="PROSITE" id="PS00107">
    <property type="entry name" value="PROTEIN_KINASE_ATP"/>
    <property type="match status" value="1"/>
</dbReference>
<dbReference type="Gene3D" id="3.30.200.20">
    <property type="entry name" value="Phosphorylase Kinase, domain 1"/>
    <property type="match status" value="1"/>
</dbReference>
<protein>
    <recommendedName>
        <fullName evidence="6">Protein kinase domain-containing protein</fullName>
    </recommendedName>
</protein>
<evidence type="ECO:0000256" key="5">
    <source>
        <dbReference type="PROSITE-ProRule" id="PRU10141"/>
    </source>
</evidence>
<keyword evidence="4 5" id="KW-0067">ATP-binding</keyword>
<feature type="domain" description="Protein kinase" evidence="6">
    <location>
        <begin position="10"/>
        <end position="261"/>
    </location>
</feature>
<evidence type="ECO:0000256" key="4">
    <source>
        <dbReference type="ARBA" id="ARBA00022840"/>
    </source>
</evidence>
<evidence type="ECO:0000313" key="8">
    <source>
        <dbReference type="Proteomes" id="UP001139648"/>
    </source>
</evidence>
<evidence type="ECO:0000256" key="3">
    <source>
        <dbReference type="ARBA" id="ARBA00022777"/>
    </source>
</evidence>
<keyword evidence="1" id="KW-0808">Transferase</keyword>
<accession>A0A9X2K9D6</accession>
<evidence type="ECO:0000313" key="7">
    <source>
        <dbReference type="EMBL" id="MCP2361721.1"/>
    </source>
</evidence>
<dbReference type="PANTHER" id="PTHR43289:SF34">
    <property type="entry name" value="SERINE_THREONINE-PROTEIN KINASE YBDM-RELATED"/>
    <property type="match status" value="1"/>
</dbReference>
<dbReference type="Proteomes" id="UP001139648">
    <property type="component" value="Unassembled WGS sequence"/>
</dbReference>
<evidence type="ECO:0000256" key="1">
    <source>
        <dbReference type="ARBA" id="ARBA00022679"/>
    </source>
</evidence>
<dbReference type="InterPro" id="IPR008271">
    <property type="entry name" value="Ser/Thr_kinase_AS"/>
</dbReference>
<dbReference type="InterPro" id="IPR011009">
    <property type="entry name" value="Kinase-like_dom_sf"/>
</dbReference>
<proteinExistence type="predicted"/>
<sequence length="554" mass="56929">MNGDRVVGGYTLRRLLGRGGMGEVHLAATPTGGLAAVKLIHPHLAGDPVFRRRFEREAAAARRVARFCTAPVLDAGIDGNVAYLVTEYVKGPDLAQAVHEQGPLSGANLEALAVGVATALSAIHGAGVIHRDLKPSNVLLSPLGPRVIDFGVAQLVNDSMASQAILGTPAFMAPEQARGEPLTPAADVFAWGGVIAFAGTGRPPFGSPHSEALYRLLHREPWLDGLDEGIRGVVERALAKDARLRPTAQELLAELVGGTRLATATQVVERTWTGGVQRPVGAVAASAEQSAAGPVGRRPEVVAASGGRPEVVAASGGRRRRRWPWVAAAGSAAALVVAVAAVTLPGLASRTWPYEAGFTDGWAVGASDAGDARLDGAAYELTVEPGWRLWKSAPVQEPENGVIVSAKATLEEGEGEYGVWCHGSASSGDRYEFGVSGAGKVSIVKRRTGTGGRILYGPADVPRTAADRVVAECGQSGSKVTLRMWLNESLVAEVSDAEEPYGPGEAGVHAASSATGQARVSFETFAVRPAAVAAGPASSAVGPATVAVGPATGA</sequence>